<evidence type="ECO:0000256" key="3">
    <source>
        <dbReference type="ARBA" id="ARBA00023052"/>
    </source>
</evidence>
<organism evidence="5 6">
    <name type="scientific">Christensenella hongkongensis</name>
    <dbReference type="NCBI Taxonomy" id="270498"/>
    <lineage>
        <taxon>Bacteria</taxon>
        <taxon>Bacillati</taxon>
        <taxon>Bacillota</taxon>
        <taxon>Clostridia</taxon>
        <taxon>Christensenellales</taxon>
        <taxon>Christensenellaceae</taxon>
        <taxon>Christensenella</taxon>
    </lineage>
</organism>
<dbReference type="FunFam" id="3.40.50.920:FF:000001">
    <property type="entry name" value="Pyruvate dehydrogenase E1 beta subunit"/>
    <property type="match status" value="1"/>
</dbReference>
<dbReference type="EC" id="1.2.4.-" evidence="5"/>
<dbReference type="Pfam" id="PF02780">
    <property type="entry name" value="Transketolase_C"/>
    <property type="match status" value="1"/>
</dbReference>
<dbReference type="SUPFAM" id="SSF52922">
    <property type="entry name" value="TK C-terminal domain-like"/>
    <property type="match status" value="1"/>
</dbReference>
<evidence type="ECO:0000313" key="5">
    <source>
        <dbReference type="EMBL" id="KKI49605.1"/>
    </source>
</evidence>
<dbReference type="InterPro" id="IPR029061">
    <property type="entry name" value="THDP-binding"/>
</dbReference>
<dbReference type="Gene3D" id="3.40.50.970">
    <property type="match status" value="1"/>
</dbReference>
<dbReference type="InterPro" id="IPR005475">
    <property type="entry name" value="Transketolase-like_Pyr-bd"/>
</dbReference>
<comment type="cofactor">
    <cofactor evidence="1">
        <name>thiamine diphosphate</name>
        <dbReference type="ChEBI" id="CHEBI:58937"/>
    </cofactor>
</comment>
<dbReference type="SUPFAM" id="SSF52518">
    <property type="entry name" value="Thiamin diphosphate-binding fold (THDP-binding)"/>
    <property type="match status" value="1"/>
</dbReference>
<accession>A0A0M2NH47</accession>
<dbReference type="NCBIfam" id="NF006667">
    <property type="entry name" value="PRK09212.1"/>
    <property type="match status" value="1"/>
</dbReference>
<dbReference type="CDD" id="cd07036">
    <property type="entry name" value="TPP_PYR_E1-PDHc-beta_like"/>
    <property type="match status" value="1"/>
</dbReference>
<name>A0A0M2NH47_9FIRM</name>
<proteinExistence type="predicted"/>
<feature type="domain" description="Transketolase-like pyrimidine-binding" evidence="4">
    <location>
        <begin position="4"/>
        <end position="179"/>
    </location>
</feature>
<evidence type="ECO:0000313" key="6">
    <source>
        <dbReference type="Proteomes" id="UP000034076"/>
    </source>
</evidence>
<dbReference type="STRING" id="270498.CHK_2827"/>
<evidence type="ECO:0000259" key="4">
    <source>
        <dbReference type="SMART" id="SM00861"/>
    </source>
</evidence>
<reference evidence="5 6" key="1">
    <citation type="submission" date="2015-04" db="EMBL/GenBank/DDBJ databases">
        <title>Draft genome sequence of bacteremic isolate Catabacter hongkongensis type strain HKU16T.</title>
        <authorList>
            <person name="Lau S.K."/>
            <person name="Teng J.L."/>
            <person name="Huang Y."/>
            <person name="Curreem S.O."/>
            <person name="Tsui S.K."/>
            <person name="Woo P.C."/>
        </authorList>
    </citation>
    <scope>NUCLEOTIDE SEQUENCE [LARGE SCALE GENOMIC DNA]</scope>
    <source>
        <strain evidence="5 6">HKU16</strain>
    </source>
</reference>
<dbReference type="Proteomes" id="UP000034076">
    <property type="component" value="Unassembled WGS sequence"/>
</dbReference>
<dbReference type="OrthoDB" id="8732661at2"/>
<dbReference type="AlphaFoldDB" id="A0A0M2NH47"/>
<gene>
    <name evidence="5" type="ORF">CHK_2827</name>
</gene>
<dbReference type="InterPro" id="IPR009014">
    <property type="entry name" value="Transketo_C/PFOR_II"/>
</dbReference>
<dbReference type="FunFam" id="3.40.50.970:FF:000001">
    <property type="entry name" value="Pyruvate dehydrogenase E1 beta subunit"/>
    <property type="match status" value="1"/>
</dbReference>
<dbReference type="SMART" id="SM00861">
    <property type="entry name" value="Transket_pyr"/>
    <property type="match status" value="1"/>
</dbReference>
<protein>
    <submittedName>
        <fullName evidence="5">Acetoin dehydrogenase E1 component beta-subunit</fullName>
        <ecNumber evidence="5">1.2.4.-</ecNumber>
    </submittedName>
</protein>
<dbReference type="PANTHER" id="PTHR43257">
    <property type="entry name" value="PYRUVATE DEHYDROGENASE E1 COMPONENT BETA SUBUNIT"/>
    <property type="match status" value="1"/>
</dbReference>
<dbReference type="Gene3D" id="3.40.50.920">
    <property type="match status" value="1"/>
</dbReference>
<dbReference type="EMBL" id="LAYJ01000131">
    <property type="protein sequence ID" value="KKI49605.1"/>
    <property type="molecule type" value="Genomic_DNA"/>
</dbReference>
<sequence>MRKISMRQAVNEALHIAFNSDERIFTIGEDIAVYGGQLRCSYDLLDHFGAERVRDTPISETGIVGAGVGAALIGLRPIVELSYIDFIGTCFDQIMNQAAKIRYMYGGAVNIPLVIRTEGGAGLGNGAQHSQSLEAILSHIPGIRVLMPSNAYDAKGLLLRAIRDNNPVVFIEHKALYKVKCEVPEEAYECDYTCDIKREGKDITIVAYSAMVNQALKAAEQLVQENIDVEIVDVRSLEPLDTETIVKSVQKTGRAVVVHEACRKGGFGAEIASQIQEAAWESLKAPVLRVGAPNVPVPFAPVLEKLFVPNDENIIGAVKECLNQ</sequence>
<keyword evidence="6" id="KW-1185">Reference proteome</keyword>
<dbReference type="Pfam" id="PF02779">
    <property type="entry name" value="Transket_pyr"/>
    <property type="match status" value="1"/>
</dbReference>
<dbReference type="PANTHER" id="PTHR43257:SF2">
    <property type="entry name" value="PYRUVATE DEHYDROGENASE E1 COMPONENT SUBUNIT BETA"/>
    <property type="match status" value="1"/>
</dbReference>
<dbReference type="GO" id="GO:0016491">
    <property type="term" value="F:oxidoreductase activity"/>
    <property type="evidence" value="ECO:0007669"/>
    <property type="project" value="UniProtKB-KW"/>
</dbReference>
<dbReference type="PATRIC" id="fig|270498.16.peg.604"/>
<dbReference type="InterPro" id="IPR033248">
    <property type="entry name" value="Transketolase_C"/>
</dbReference>
<dbReference type="RefSeq" id="WP_046444618.1">
    <property type="nucleotide sequence ID" value="NZ_LAYJ01000131.1"/>
</dbReference>
<keyword evidence="2 5" id="KW-0560">Oxidoreductase</keyword>
<evidence type="ECO:0000256" key="1">
    <source>
        <dbReference type="ARBA" id="ARBA00001964"/>
    </source>
</evidence>
<comment type="caution">
    <text evidence="5">The sequence shown here is derived from an EMBL/GenBank/DDBJ whole genome shotgun (WGS) entry which is preliminary data.</text>
</comment>
<keyword evidence="3" id="KW-0786">Thiamine pyrophosphate</keyword>
<evidence type="ECO:0000256" key="2">
    <source>
        <dbReference type="ARBA" id="ARBA00023002"/>
    </source>
</evidence>